<dbReference type="RefSeq" id="WP_009530268.1">
    <property type="nucleotide sequence ID" value="NZ_ALNK01000005.1"/>
</dbReference>
<dbReference type="InterPro" id="IPR001882">
    <property type="entry name" value="Biotin_BS"/>
</dbReference>
<dbReference type="EC" id="4.1.1.70" evidence="4"/>
<dbReference type="InterPro" id="IPR050709">
    <property type="entry name" value="Biotin_Carboxyl_Carrier/Decarb"/>
</dbReference>
<dbReference type="PANTHER" id="PTHR45266">
    <property type="entry name" value="OXALOACETATE DECARBOXYLASE ALPHA CHAIN"/>
    <property type="match status" value="1"/>
</dbReference>
<dbReference type="PROSITE" id="PS00188">
    <property type="entry name" value="BIOTIN"/>
    <property type="match status" value="1"/>
</dbReference>
<comment type="caution">
    <text evidence="4">The sequence shown here is derived from an EMBL/GenBank/DDBJ whole genome shotgun (WGS) entry which is preliminary data.</text>
</comment>
<dbReference type="AlphaFoldDB" id="J6HQZ1"/>
<feature type="domain" description="Lipoyl-binding" evidence="3">
    <location>
        <begin position="72"/>
        <end position="147"/>
    </location>
</feature>
<dbReference type="EMBL" id="ALNK01000005">
    <property type="protein sequence ID" value="EJU24578.1"/>
    <property type="molecule type" value="Genomic_DNA"/>
</dbReference>
<dbReference type="CDD" id="cd06850">
    <property type="entry name" value="biotinyl_domain"/>
    <property type="match status" value="1"/>
</dbReference>
<dbReference type="PROSITE" id="PS50968">
    <property type="entry name" value="BIOTINYL_LIPOYL"/>
    <property type="match status" value="1"/>
</dbReference>
<feature type="region of interest" description="Disordered" evidence="2">
    <location>
        <begin position="44"/>
        <end position="83"/>
    </location>
</feature>
<dbReference type="InterPro" id="IPR011053">
    <property type="entry name" value="Single_hybrid_motif"/>
</dbReference>
<dbReference type="InterPro" id="IPR000089">
    <property type="entry name" value="Biotin_lipoyl"/>
</dbReference>
<proteinExistence type="predicted"/>
<sequence length="147" mass="15046">MRYVVRINGKEYDVEVEKLGGPYQSLTRGTAYMQAPVAYAPAPAPAPVAPAPVQAPAPAPTPAAPAPAPAPVASAASASDVTSPMPGKVFKVLAKPGDTVSEGQAVMILEAMKMENEIVAPVAGVIDAILVKEGDMVETDDVLAKLK</sequence>
<dbReference type="PATRIC" id="fig|796941.3.peg.105"/>
<evidence type="ECO:0000256" key="1">
    <source>
        <dbReference type="ARBA" id="ARBA00023267"/>
    </source>
</evidence>
<dbReference type="GO" id="GO:0016829">
    <property type="term" value="F:lyase activity"/>
    <property type="evidence" value="ECO:0007669"/>
    <property type="project" value="UniProtKB-KW"/>
</dbReference>
<dbReference type="Gene3D" id="2.40.50.100">
    <property type="match status" value="1"/>
</dbReference>
<feature type="compositionally biased region" description="Pro residues" evidence="2">
    <location>
        <begin position="44"/>
        <end position="70"/>
    </location>
</feature>
<keyword evidence="4" id="KW-0456">Lyase</keyword>
<reference evidence="4 5" key="1">
    <citation type="submission" date="2012-07" db="EMBL/GenBank/DDBJ databases">
        <authorList>
            <person name="Durkin A.S."/>
            <person name="McCorrison J."/>
            <person name="Torralba M."/>
            <person name="Gillis M."/>
            <person name="Methe B."/>
            <person name="Sutton G."/>
            <person name="Nelson K.E."/>
        </authorList>
    </citation>
    <scope>NUCLEOTIDE SEQUENCE [LARGE SCALE GENOMIC DNA]</scope>
    <source>
        <strain evidence="4 5">OBRC8</strain>
    </source>
</reference>
<dbReference type="FunFam" id="2.40.50.100:FF:000003">
    <property type="entry name" value="Acetyl-CoA carboxylase biotin carboxyl carrier protein"/>
    <property type="match status" value="1"/>
</dbReference>
<evidence type="ECO:0000259" key="3">
    <source>
        <dbReference type="PROSITE" id="PS50968"/>
    </source>
</evidence>
<keyword evidence="5" id="KW-1185">Reference proteome</keyword>
<organism evidence="4 5">
    <name type="scientific">Peptoanaerobacter stomatis</name>
    <dbReference type="NCBI Taxonomy" id="796937"/>
    <lineage>
        <taxon>Bacteria</taxon>
        <taxon>Bacillati</taxon>
        <taxon>Bacillota</taxon>
        <taxon>Clostridia</taxon>
        <taxon>Peptostreptococcales</taxon>
        <taxon>Filifactoraceae</taxon>
        <taxon>Peptoanaerobacter</taxon>
    </lineage>
</organism>
<dbReference type="Pfam" id="PF00364">
    <property type="entry name" value="Biotin_lipoyl"/>
    <property type="match status" value="1"/>
</dbReference>
<evidence type="ECO:0000256" key="2">
    <source>
        <dbReference type="SAM" id="MobiDB-lite"/>
    </source>
</evidence>
<name>J6HQZ1_9FIRM</name>
<accession>J6HQZ1</accession>
<evidence type="ECO:0000313" key="5">
    <source>
        <dbReference type="Proteomes" id="UP000005244"/>
    </source>
</evidence>
<dbReference type="PANTHER" id="PTHR45266:SF3">
    <property type="entry name" value="OXALOACETATE DECARBOXYLASE ALPHA CHAIN"/>
    <property type="match status" value="1"/>
</dbReference>
<keyword evidence="1" id="KW-0092">Biotin</keyword>
<gene>
    <name evidence="4" type="primary">gcdC</name>
    <name evidence="4" type="ORF">HMPREF1143_1152</name>
</gene>
<dbReference type="Proteomes" id="UP000005244">
    <property type="component" value="Unassembled WGS sequence"/>
</dbReference>
<evidence type="ECO:0000313" key="4">
    <source>
        <dbReference type="EMBL" id="EJU24578.1"/>
    </source>
</evidence>
<protein>
    <submittedName>
        <fullName evidence="4">Glutaconyl-CoA decarboxylase subunit gamma</fullName>
        <ecNumber evidence="4">4.1.1.70</ecNumber>
    </submittedName>
</protein>
<dbReference type="SUPFAM" id="SSF51230">
    <property type="entry name" value="Single hybrid motif"/>
    <property type="match status" value="1"/>
</dbReference>